<accession>A0A328UH99</accession>
<dbReference type="Proteomes" id="UP000249377">
    <property type="component" value="Unassembled WGS sequence"/>
</dbReference>
<dbReference type="PANTHER" id="PTHR12110:SF41">
    <property type="entry name" value="INOSOSE DEHYDRATASE"/>
    <property type="match status" value="1"/>
</dbReference>
<comment type="caution">
    <text evidence="2">The sequence shown here is derived from an EMBL/GenBank/DDBJ whole genome shotgun (WGS) entry which is preliminary data.</text>
</comment>
<dbReference type="EMBL" id="QLYR01000001">
    <property type="protein sequence ID" value="RAQ30451.1"/>
    <property type="molecule type" value="Genomic_DNA"/>
</dbReference>
<sequence>MLGLTSISFRGKTCTEVIGLAKKAGLDGIEWGGDVHVPPENEEGAAQVGQMTREAGLEVLSYGSYYRLCQGTDFHPVLRAAKALGAPMVRIWAGSVERETIDPAYMDQAAGELRRVCALAQGEGLRVSLEYHRWTLTWHSDSACMLLKKAGAGNLHTYWQPNPDISHAENCRELAEILPWLSSFHVFQWNRGDERRPLCEGEDVWRDYYRIAGDRRRNSLLEFIRGDSAAQLQADAQVLKQWESAFQRTGASK</sequence>
<evidence type="ECO:0000313" key="2">
    <source>
        <dbReference type="EMBL" id="RAQ30451.1"/>
    </source>
</evidence>
<keyword evidence="3" id="KW-1185">Reference proteome</keyword>
<reference evidence="2 3" key="1">
    <citation type="submission" date="2018-06" db="EMBL/GenBank/DDBJ databases">
        <title>Noncontiguous genome sequence of Ruminococcaceae bacterium ASD2818.</title>
        <authorList>
            <person name="Chaplin A.V."/>
            <person name="Sokolova S.R."/>
            <person name="Kochetkova T.O."/>
            <person name="Goltsov A.Y."/>
            <person name="Trofimov D.Y."/>
            <person name="Efimov B.A."/>
        </authorList>
    </citation>
    <scope>NUCLEOTIDE SEQUENCE [LARGE SCALE GENOMIC DNA]</scope>
    <source>
        <strain evidence="2 3">ASD2818</strain>
    </source>
</reference>
<dbReference type="AlphaFoldDB" id="A0A328UH99"/>
<dbReference type="InterPro" id="IPR050312">
    <property type="entry name" value="IolE/XylAMocC-like"/>
</dbReference>
<proteinExistence type="predicted"/>
<keyword evidence="2" id="KW-0413">Isomerase</keyword>
<protein>
    <submittedName>
        <fullName evidence="2">Sugar phosphate isomerase/epimerase</fullName>
    </submittedName>
</protein>
<dbReference type="GO" id="GO:0016853">
    <property type="term" value="F:isomerase activity"/>
    <property type="evidence" value="ECO:0007669"/>
    <property type="project" value="UniProtKB-KW"/>
</dbReference>
<dbReference type="RefSeq" id="WP_112331648.1">
    <property type="nucleotide sequence ID" value="NZ_QLYR01000001.1"/>
</dbReference>
<dbReference type="InterPro" id="IPR013022">
    <property type="entry name" value="Xyl_isomerase-like_TIM-brl"/>
</dbReference>
<gene>
    <name evidence="2" type="ORF">DPQ25_02820</name>
</gene>
<evidence type="ECO:0000259" key="1">
    <source>
        <dbReference type="Pfam" id="PF01261"/>
    </source>
</evidence>
<dbReference type="SUPFAM" id="SSF51658">
    <property type="entry name" value="Xylose isomerase-like"/>
    <property type="match status" value="1"/>
</dbReference>
<feature type="domain" description="Xylose isomerase-like TIM barrel" evidence="1">
    <location>
        <begin position="20"/>
        <end position="210"/>
    </location>
</feature>
<organism evidence="2 3">
    <name type="scientific">Hydrogeniiclostridium mannosilyticum</name>
    <dbReference type="NCBI Taxonomy" id="2764322"/>
    <lineage>
        <taxon>Bacteria</taxon>
        <taxon>Bacillati</taxon>
        <taxon>Bacillota</taxon>
        <taxon>Clostridia</taxon>
        <taxon>Eubacteriales</taxon>
        <taxon>Acutalibacteraceae</taxon>
        <taxon>Hydrogeniiclostridium</taxon>
    </lineage>
</organism>
<dbReference type="PANTHER" id="PTHR12110">
    <property type="entry name" value="HYDROXYPYRUVATE ISOMERASE"/>
    <property type="match status" value="1"/>
</dbReference>
<evidence type="ECO:0000313" key="3">
    <source>
        <dbReference type="Proteomes" id="UP000249377"/>
    </source>
</evidence>
<dbReference type="Pfam" id="PF01261">
    <property type="entry name" value="AP_endonuc_2"/>
    <property type="match status" value="1"/>
</dbReference>
<name>A0A328UH99_9FIRM</name>
<dbReference type="Gene3D" id="3.20.20.150">
    <property type="entry name" value="Divalent-metal-dependent TIM barrel enzymes"/>
    <property type="match status" value="1"/>
</dbReference>
<dbReference type="InterPro" id="IPR036237">
    <property type="entry name" value="Xyl_isomerase-like_sf"/>
</dbReference>